<evidence type="ECO:0000313" key="3">
    <source>
        <dbReference type="Proteomes" id="UP000243217"/>
    </source>
</evidence>
<dbReference type="AlphaFoldDB" id="A0A1V9ZHL1"/>
<reference evidence="2 3" key="1">
    <citation type="journal article" date="2014" name="Genome Biol. Evol.">
        <title>The secreted proteins of Achlya hypogyna and Thraustotheca clavata identify the ancestral oomycete secretome and reveal gene acquisitions by horizontal gene transfer.</title>
        <authorList>
            <person name="Misner I."/>
            <person name="Blouin N."/>
            <person name="Leonard G."/>
            <person name="Richards T.A."/>
            <person name="Lane C.E."/>
        </authorList>
    </citation>
    <scope>NUCLEOTIDE SEQUENCE [LARGE SCALE GENOMIC DNA]</scope>
    <source>
        <strain evidence="2 3">ATCC 34112</strain>
    </source>
</reference>
<feature type="domain" description="DUF4326" evidence="1">
    <location>
        <begin position="83"/>
        <end position="164"/>
    </location>
</feature>
<gene>
    <name evidence="2" type="ORF">THRCLA_06936</name>
</gene>
<dbReference type="EMBL" id="JNBS01001907">
    <property type="protein sequence ID" value="OQR97478.1"/>
    <property type="molecule type" value="Genomic_DNA"/>
</dbReference>
<dbReference type="Pfam" id="PF14216">
    <property type="entry name" value="DUF4326"/>
    <property type="match status" value="1"/>
</dbReference>
<sequence length="169" mass="18527">MISCPVCMLMNTLDVDNCACCQTLLPPSERIRQLLDQVKSLKTQLVSDSHNEINQCKTTVINVNAKSLRALGYKSIDAWFAASPNHVYIGRAMPAYQGKSAIPGSVWGNPFKIGRDGTREDVVTKYHAYITAKIGRGELNIKELQGKTLGCWCSPEACHGDVLATLSNK</sequence>
<evidence type="ECO:0000313" key="2">
    <source>
        <dbReference type="EMBL" id="OQR97478.1"/>
    </source>
</evidence>
<protein>
    <recommendedName>
        <fullName evidence="1">DUF4326 domain-containing protein</fullName>
    </recommendedName>
</protein>
<dbReference type="InterPro" id="IPR025475">
    <property type="entry name" value="DUF4326"/>
</dbReference>
<dbReference type="OrthoDB" id="272703at2759"/>
<keyword evidence="3" id="KW-1185">Reference proteome</keyword>
<organism evidence="2 3">
    <name type="scientific">Thraustotheca clavata</name>
    <dbReference type="NCBI Taxonomy" id="74557"/>
    <lineage>
        <taxon>Eukaryota</taxon>
        <taxon>Sar</taxon>
        <taxon>Stramenopiles</taxon>
        <taxon>Oomycota</taxon>
        <taxon>Saprolegniomycetes</taxon>
        <taxon>Saprolegniales</taxon>
        <taxon>Achlyaceae</taxon>
        <taxon>Thraustotheca</taxon>
    </lineage>
</organism>
<comment type="caution">
    <text evidence="2">The sequence shown here is derived from an EMBL/GenBank/DDBJ whole genome shotgun (WGS) entry which is preliminary data.</text>
</comment>
<name>A0A1V9ZHL1_9STRA</name>
<proteinExistence type="predicted"/>
<accession>A0A1V9ZHL1</accession>
<dbReference type="Proteomes" id="UP000243217">
    <property type="component" value="Unassembled WGS sequence"/>
</dbReference>
<evidence type="ECO:0000259" key="1">
    <source>
        <dbReference type="Pfam" id="PF14216"/>
    </source>
</evidence>